<proteinExistence type="inferred from homology"/>
<protein>
    <recommendedName>
        <fullName evidence="11">Glycerol kinase</fullName>
        <ecNumber evidence="11">2.7.1.30</ecNumber>
    </recommendedName>
    <alternativeName>
        <fullName evidence="11">ATP:glycerol 3-phosphotransferase</fullName>
    </alternativeName>
    <alternativeName>
        <fullName evidence="11">Glycerokinase</fullName>
        <shortName evidence="11">GK</shortName>
    </alternativeName>
</protein>
<evidence type="ECO:0000259" key="13">
    <source>
        <dbReference type="Pfam" id="PF00370"/>
    </source>
</evidence>
<dbReference type="Proteomes" id="UP000515847">
    <property type="component" value="Chromosome"/>
</dbReference>
<feature type="domain" description="Carbohydrate kinase FGGY C-terminal" evidence="14">
    <location>
        <begin position="260"/>
        <end position="447"/>
    </location>
</feature>
<dbReference type="InterPro" id="IPR005999">
    <property type="entry name" value="Glycerol_kin"/>
</dbReference>
<comment type="pathway">
    <text evidence="1 11">Polyol metabolism; glycerol degradation via glycerol kinase pathway; sn-glycerol 3-phosphate from glycerol: step 1/1.</text>
</comment>
<dbReference type="InterPro" id="IPR018485">
    <property type="entry name" value="FGGY_C"/>
</dbReference>
<dbReference type="PIRSF" id="PIRSF000538">
    <property type="entry name" value="GlpK"/>
    <property type="match status" value="1"/>
</dbReference>
<evidence type="ECO:0000256" key="6">
    <source>
        <dbReference type="ARBA" id="ARBA00022798"/>
    </source>
</evidence>
<keyword evidence="3 11" id="KW-0808">Transferase</keyword>
<dbReference type="Gene3D" id="3.30.420.40">
    <property type="match status" value="2"/>
</dbReference>
<keyword evidence="6 11" id="KW-0319">Glycerol metabolism</keyword>
<feature type="binding site" evidence="11">
    <location>
        <position position="244"/>
    </location>
    <ligand>
        <name>glycerol</name>
        <dbReference type="ChEBI" id="CHEBI:17754"/>
    </ligand>
</feature>
<dbReference type="InterPro" id="IPR000577">
    <property type="entry name" value="Carb_kinase_FGGY"/>
</dbReference>
<dbReference type="NCBIfam" id="TIGR01311">
    <property type="entry name" value="glycerol_kin"/>
    <property type="match status" value="1"/>
</dbReference>
<feature type="binding site" evidence="11">
    <location>
        <position position="134"/>
    </location>
    <ligand>
        <name>glycerol</name>
        <dbReference type="ChEBI" id="CHEBI:17754"/>
    </ligand>
</feature>
<feature type="binding site" evidence="11">
    <location>
        <position position="82"/>
    </location>
    <ligand>
        <name>sn-glycerol 3-phosphate</name>
        <dbReference type="ChEBI" id="CHEBI:57597"/>
    </ligand>
</feature>
<dbReference type="EC" id="2.7.1.30" evidence="11"/>
<accession>A0A7G6E4F1</accession>
<dbReference type="KEGG" id="tfr:BR63_11910"/>
<feature type="binding site" evidence="11">
    <location>
        <position position="134"/>
    </location>
    <ligand>
        <name>sn-glycerol 3-phosphate</name>
        <dbReference type="ChEBI" id="CHEBI:57597"/>
    </ligand>
</feature>
<evidence type="ECO:0000256" key="8">
    <source>
        <dbReference type="ARBA" id="ARBA00052101"/>
    </source>
</evidence>
<evidence type="ECO:0000256" key="3">
    <source>
        <dbReference type="ARBA" id="ARBA00022679"/>
    </source>
</evidence>
<comment type="similarity">
    <text evidence="2 11 12">Belongs to the FGGY kinase family.</text>
</comment>
<dbReference type="AlphaFoldDB" id="A0A7G6E4F1"/>
<dbReference type="GO" id="GO:0004370">
    <property type="term" value="F:glycerol kinase activity"/>
    <property type="evidence" value="ECO:0007669"/>
    <property type="project" value="UniProtKB-UniRule"/>
</dbReference>
<evidence type="ECO:0000256" key="4">
    <source>
        <dbReference type="ARBA" id="ARBA00022741"/>
    </source>
</evidence>
<feature type="binding site" evidence="11">
    <location>
        <position position="14"/>
    </location>
    <ligand>
        <name>ATP</name>
        <dbReference type="ChEBI" id="CHEBI:30616"/>
    </ligand>
</feature>
<sequence>MAQYLLALDQGTTSSRAIIFDRLGNPLKQCSKEIRQIYPQPGWVEHDGEEIWESQVTVARQVLTEAGVEPGEIAAIGITNQRETTLIWDKETGKPLYHALVWQCRRTAELCQELNRKNWAEPIRQKTGLVVDAYFSGTKIKWLLDNVAGLREKAEQGKVLCGTVDTWLIWKLTGGRVHATDYSNASRTMLFNIHTLEWDQDILKELGIPRKILPEVRPSSGTFGETAPEIFGASIPITGVAGDQQAALFGQCCFTPGTAKNTYGTGCFMLMNTGEKAIPSQNGLLTTIAWGLDNKVSYALEGSIFMGGAIIQWLRDELGILPHAAQSEEFALKVADTGGVYLVPAFVGLGAPYWDMYARGIIIGLTRGTNKYHITRAALEAIAYQTKDVLAAMLADAQIDLQKLRVDGGAVKNNFLMQFQADILRVTVERPRVNETTALGAAFLAGLGAGYYGSIQEVETICQLDRSFVPEMSPFRAQDLYQGWKKAVERSKAWL</sequence>
<name>A0A7G6E4F1_THEFR</name>
<dbReference type="GO" id="GO:0005524">
    <property type="term" value="F:ATP binding"/>
    <property type="evidence" value="ECO:0007669"/>
    <property type="project" value="UniProtKB-UniRule"/>
</dbReference>
<dbReference type="RefSeq" id="WP_034420394.1">
    <property type="nucleotide sequence ID" value="NZ_CP045798.1"/>
</dbReference>
<feature type="binding site" evidence="11">
    <location>
        <position position="12"/>
    </location>
    <ligand>
        <name>ADP</name>
        <dbReference type="ChEBI" id="CHEBI:456216"/>
    </ligand>
</feature>
<dbReference type="InterPro" id="IPR018483">
    <property type="entry name" value="Carb_kinase_FGGY_CS"/>
</dbReference>
<feature type="binding site" evidence="11">
    <location>
        <position position="312"/>
    </location>
    <ligand>
        <name>ATP</name>
        <dbReference type="ChEBI" id="CHEBI:30616"/>
    </ligand>
</feature>
<gene>
    <name evidence="11 15" type="primary">glpK</name>
    <name evidence="15" type="ORF">BR63_11910</name>
</gene>
<feature type="binding site" evidence="11">
    <location>
        <position position="83"/>
    </location>
    <ligand>
        <name>sn-glycerol 3-phosphate</name>
        <dbReference type="ChEBI" id="CHEBI:57597"/>
    </ligand>
</feature>
<feature type="binding site" evidence="11">
    <location>
        <position position="16"/>
    </location>
    <ligand>
        <name>ADP</name>
        <dbReference type="ChEBI" id="CHEBI:456216"/>
    </ligand>
</feature>
<dbReference type="PROSITE" id="PS00933">
    <property type="entry name" value="FGGY_KINASES_1"/>
    <property type="match status" value="1"/>
</dbReference>
<keyword evidence="4 11" id="KW-0547">Nucleotide-binding</keyword>
<dbReference type="Pfam" id="PF02782">
    <property type="entry name" value="FGGY_C"/>
    <property type="match status" value="1"/>
</dbReference>
<feature type="binding site" evidence="11">
    <location>
        <position position="83"/>
    </location>
    <ligand>
        <name>glycerol</name>
        <dbReference type="ChEBI" id="CHEBI:17754"/>
    </ligand>
</feature>
<feature type="binding site" evidence="11">
    <location>
        <position position="12"/>
    </location>
    <ligand>
        <name>ATP</name>
        <dbReference type="ChEBI" id="CHEBI:30616"/>
    </ligand>
</feature>
<feature type="binding site" evidence="11">
    <location>
        <position position="409"/>
    </location>
    <ligand>
        <name>ADP</name>
        <dbReference type="ChEBI" id="CHEBI:456216"/>
    </ligand>
</feature>
<keyword evidence="7 11" id="KW-0067">ATP-binding</keyword>
<evidence type="ECO:0000256" key="2">
    <source>
        <dbReference type="ARBA" id="ARBA00009156"/>
    </source>
</evidence>
<dbReference type="GO" id="GO:0006072">
    <property type="term" value="P:glycerol-3-phosphate metabolic process"/>
    <property type="evidence" value="ECO:0007669"/>
    <property type="project" value="InterPro"/>
</dbReference>
<feature type="binding site" evidence="11">
    <location>
        <position position="409"/>
    </location>
    <ligand>
        <name>ATP</name>
        <dbReference type="ChEBI" id="CHEBI:30616"/>
    </ligand>
</feature>
<feature type="binding site" evidence="11">
    <location>
        <position position="265"/>
    </location>
    <ligand>
        <name>ADP</name>
        <dbReference type="ChEBI" id="CHEBI:456216"/>
    </ligand>
</feature>
<evidence type="ECO:0000256" key="9">
    <source>
        <dbReference type="ARBA" id="ARBA00054633"/>
    </source>
</evidence>
<dbReference type="UniPathway" id="UPA00618">
    <property type="reaction ID" value="UER00672"/>
</dbReference>
<evidence type="ECO:0000256" key="10">
    <source>
        <dbReference type="ARBA" id="ARBA00063665"/>
    </source>
</evidence>
<evidence type="ECO:0000313" key="15">
    <source>
        <dbReference type="EMBL" id="QNB46955.1"/>
    </source>
</evidence>
<feature type="binding site" evidence="11">
    <location>
        <position position="13"/>
    </location>
    <ligand>
        <name>ATP</name>
        <dbReference type="ChEBI" id="CHEBI:30616"/>
    </ligand>
</feature>
<evidence type="ECO:0000256" key="5">
    <source>
        <dbReference type="ARBA" id="ARBA00022777"/>
    </source>
</evidence>
<dbReference type="FunFam" id="3.30.420.40:FF:000008">
    <property type="entry name" value="Glycerol kinase"/>
    <property type="match status" value="1"/>
</dbReference>
<feature type="binding site" evidence="11">
    <location>
        <position position="12"/>
    </location>
    <ligand>
        <name>sn-glycerol 3-phosphate</name>
        <dbReference type="ChEBI" id="CHEBI:57597"/>
    </ligand>
</feature>
<evidence type="ECO:0000256" key="1">
    <source>
        <dbReference type="ARBA" id="ARBA00005190"/>
    </source>
</evidence>
<comment type="function">
    <text evidence="9 11">Key enzyme in the regulation of glycerol uptake and metabolism. Catalyzes the phosphorylation of glycerol to yield sn-glycerol 3-phosphate.</text>
</comment>
<comment type="subunit">
    <text evidence="10 11">Homotetramer and homodimer (in equilibrium).</text>
</comment>
<feature type="binding site" evidence="11">
    <location>
        <position position="243"/>
    </location>
    <ligand>
        <name>sn-glycerol 3-phosphate</name>
        <dbReference type="ChEBI" id="CHEBI:57597"/>
    </ligand>
</feature>
<evidence type="ECO:0000259" key="14">
    <source>
        <dbReference type="Pfam" id="PF02782"/>
    </source>
</evidence>
<feature type="binding site" evidence="11">
    <location>
        <position position="308"/>
    </location>
    <ligand>
        <name>ATP</name>
        <dbReference type="ChEBI" id="CHEBI:30616"/>
    </ligand>
</feature>
<evidence type="ECO:0000256" key="12">
    <source>
        <dbReference type="RuleBase" id="RU003733"/>
    </source>
</evidence>
<feature type="binding site" evidence="11">
    <location>
        <position position="308"/>
    </location>
    <ligand>
        <name>ADP</name>
        <dbReference type="ChEBI" id="CHEBI:456216"/>
    </ligand>
</feature>
<feature type="binding site" evidence="11">
    <location>
        <position position="413"/>
    </location>
    <ligand>
        <name>ADP</name>
        <dbReference type="ChEBI" id="CHEBI:456216"/>
    </ligand>
</feature>
<dbReference type="PANTHER" id="PTHR10196">
    <property type="entry name" value="SUGAR KINASE"/>
    <property type="match status" value="1"/>
</dbReference>
<feature type="binding site" evidence="11">
    <location>
        <position position="243"/>
    </location>
    <ligand>
        <name>glycerol</name>
        <dbReference type="ChEBI" id="CHEBI:17754"/>
    </ligand>
</feature>
<keyword evidence="16" id="KW-1185">Reference proteome</keyword>
<evidence type="ECO:0000313" key="16">
    <source>
        <dbReference type="Proteomes" id="UP000515847"/>
    </source>
</evidence>
<dbReference type="GO" id="GO:0005829">
    <property type="term" value="C:cytosol"/>
    <property type="evidence" value="ECO:0007669"/>
    <property type="project" value="TreeGrafter"/>
</dbReference>
<evidence type="ECO:0000256" key="7">
    <source>
        <dbReference type="ARBA" id="ARBA00022840"/>
    </source>
</evidence>
<feature type="domain" description="Carbohydrate kinase FGGY N-terminal" evidence="13">
    <location>
        <begin position="4"/>
        <end position="250"/>
    </location>
</feature>
<comment type="activity regulation">
    <text evidence="11">Activated by phosphorylation and inhibited by fructose 1,6-bisphosphate (FBP).</text>
</comment>
<dbReference type="FunFam" id="3.30.420.40:FF:000007">
    <property type="entry name" value="Glycerol kinase"/>
    <property type="match status" value="1"/>
</dbReference>
<comment type="catalytic activity">
    <reaction evidence="8 11">
        <text>glycerol + ATP = sn-glycerol 3-phosphate + ADP + H(+)</text>
        <dbReference type="Rhea" id="RHEA:21644"/>
        <dbReference type="ChEBI" id="CHEBI:15378"/>
        <dbReference type="ChEBI" id="CHEBI:17754"/>
        <dbReference type="ChEBI" id="CHEBI:30616"/>
        <dbReference type="ChEBI" id="CHEBI:57597"/>
        <dbReference type="ChEBI" id="CHEBI:456216"/>
        <dbReference type="EC" id="2.7.1.30"/>
    </reaction>
</comment>
<dbReference type="CDD" id="cd07786">
    <property type="entry name" value="FGGY_EcGK_like"/>
    <property type="match status" value="1"/>
</dbReference>
<dbReference type="OrthoDB" id="9805576at2"/>
<dbReference type="GO" id="GO:0019563">
    <property type="term" value="P:glycerol catabolic process"/>
    <property type="evidence" value="ECO:0007669"/>
    <property type="project" value="UniProtKB-UniRule"/>
</dbReference>
<dbReference type="SUPFAM" id="SSF53067">
    <property type="entry name" value="Actin-like ATPase domain"/>
    <property type="match status" value="2"/>
</dbReference>
<keyword evidence="5 11" id="KW-0418">Kinase</keyword>
<dbReference type="HAMAP" id="MF_00186">
    <property type="entry name" value="Glycerol_kin"/>
    <property type="match status" value="1"/>
</dbReference>
<evidence type="ECO:0000256" key="11">
    <source>
        <dbReference type="HAMAP-Rule" id="MF_00186"/>
    </source>
</evidence>
<organism evidence="15 16">
    <name type="scientific">Thermanaerosceptrum fracticalcis</name>
    <dbReference type="NCBI Taxonomy" id="1712410"/>
    <lineage>
        <taxon>Bacteria</taxon>
        <taxon>Bacillati</taxon>
        <taxon>Bacillota</taxon>
        <taxon>Clostridia</taxon>
        <taxon>Eubacteriales</taxon>
        <taxon>Peptococcaceae</taxon>
        <taxon>Thermanaerosceptrum</taxon>
    </lineage>
</organism>
<dbReference type="InterPro" id="IPR043129">
    <property type="entry name" value="ATPase_NBD"/>
</dbReference>
<feature type="binding site" evidence="11">
    <location>
        <position position="82"/>
    </location>
    <ligand>
        <name>glycerol</name>
        <dbReference type="ChEBI" id="CHEBI:17754"/>
    </ligand>
</feature>
<dbReference type="PROSITE" id="PS00445">
    <property type="entry name" value="FGGY_KINASES_2"/>
    <property type="match status" value="1"/>
</dbReference>
<dbReference type="InterPro" id="IPR018484">
    <property type="entry name" value="FGGY_N"/>
</dbReference>
<dbReference type="Pfam" id="PF00370">
    <property type="entry name" value="FGGY_N"/>
    <property type="match status" value="1"/>
</dbReference>
<dbReference type="NCBIfam" id="NF000756">
    <property type="entry name" value="PRK00047.1"/>
    <property type="match status" value="1"/>
</dbReference>
<feature type="binding site" evidence="11">
    <location>
        <position position="265"/>
    </location>
    <ligand>
        <name>ATP</name>
        <dbReference type="ChEBI" id="CHEBI:30616"/>
    </ligand>
</feature>
<dbReference type="PANTHER" id="PTHR10196:SF69">
    <property type="entry name" value="GLYCEROL KINASE"/>
    <property type="match status" value="1"/>
</dbReference>
<reference evidence="15 16" key="1">
    <citation type="journal article" date="2019" name="Front. Microbiol.">
        <title>Thermoanaerosceptrum fracticalcis gen. nov. sp. nov., a Novel Fumarate-Fermenting Microorganism From a Deep Fractured Carbonate Aquifer of the US Great Basin.</title>
        <authorList>
            <person name="Hamilton-Brehm S.D."/>
            <person name="Stewart L.E."/>
            <person name="Zavarin M."/>
            <person name="Caldwell M."/>
            <person name="Lawson P.A."/>
            <person name="Onstott T.C."/>
            <person name="Grzymski J."/>
            <person name="Neveux I."/>
            <person name="Lollar B.S."/>
            <person name="Russell C.E."/>
            <person name="Moser D.P."/>
        </authorList>
    </citation>
    <scope>NUCLEOTIDE SEQUENCE [LARGE SCALE GENOMIC DNA]</scope>
    <source>
        <strain evidence="15 16">DRI-13</strain>
    </source>
</reference>
<dbReference type="EMBL" id="CP045798">
    <property type="protein sequence ID" value="QNB46955.1"/>
    <property type="molecule type" value="Genomic_DNA"/>
</dbReference>